<dbReference type="InterPro" id="IPR042094">
    <property type="entry name" value="T2SS_GspF_sf"/>
</dbReference>
<name>A0ABQ0XAA9_9LACO</name>
<keyword evidence="10" id="KW-1185">Reference proteome</keyword>
<dbReference type="PANTHER" id="PTHR30012">
    <property type="entry name" value="GENERAL SECRETION PATHWAY PROTEIN"/>
    <property type="match status" value="1"/>
</dbReference>
<evidence type="ECO:0000256" key="7">
    <source>
        <dbReference type="SAM" id="Phobius"/>
    </source>
</evidence>
<evidence type="ECO:0000256" key="2">
    <source>
        <dbReference type="ARBA" id="ARBA00005745"/>
    </source>
</evidence>
<feature type="transmembrane region" description="Helical" evidence="7">
    <location>
        <begin position="318"/>
        <end position="339"/>
    </location>
</feature>
<reference evidence="9 10" key="1">
    <citation type="submission" date="2019-07" db="EMBL/GenBank/DDBJ databases">
        <title>Whole genome shotgun sequence of Lactobacillus diolivorans NBRC 107869.</title>
        <authorList>
            <person name="Hosoyama A."/>
            <person name="Uohara A."/>
            <person name="Ohji S."/>
            <person name="Ichikawa N."/>
        </authorList>
    </citation>
    <scope>NUCLEOTIDE SEQUENCE [LARGE SCALE GENOMIC DNA]</scope>
    <source>
        <strain evidence="9 10">NBRC 107869</strain>
    </source>
</reference>
<comment type="similarity">
    <text evidence="2">Belongs to the GSP F family.</text>
</comment>
<keyword evidence="4 7" id="KW-0812">Transmembrane</keyword>
<evidence type="ECO:0000313" key="9">
    <source>
        <dbReference type="EMBL" id="GEP22604.1"/>
    </source>
</evidence>
<evidence type="ECO:0000256" key="4">
    <source>
        <dbReference type="ARBA" id="ARBA00022692"/>
    </source>
</evidence>
<feature type="transmembrane region" description="Helical" evidence="7">
    <location>
        <begin position="130"/>
        <end position="154"/>
    </location>
</feature>
<evidence type="ECO:0000256" key="1">
    <source>
        <dbReference type="ARBA" id="ARBA00004651"/>
    </source>
</evidence>
<evidence type="ECO:0000256" key="6">
    <source>
        <dbReference type="ARBA" id="ARBA00023136"/>
    </source>
</evidence>
<dbReference type="Gene3D" id="1.20.81.30">
    <property type="entry name" value="Type II secretion system (T2SS), domain F"/>
    <property type="match status" value="2"/>
</dbReference>
<evidence type="ECO:0000256" key="5">
    <source>
        <dbReference type="ARBA" id="ARBA00022989"/>
    </source>
</evidence>
<feature type="transmembrane region" description="Helical" evidence="7">
    <location>
        <begin position="174"/>
        <end position="193"/>
    </location>
</feature>
<dbReference type="RefSeq" id="WP_057863809.1">
    <property type="nucleotide sequence ID" value="NZ_BKAB01000001.1"/>
</dbReference>
<keyword evidence="6 7" id="KW-0472">Membrane</keyword>
<feature type="domain" description="Type II secretion system protein GspF" evidence="8">
    <location>
        <begin position="224"/>
        <end position="344"/>
    </location>
</feature>
<comment type="subcellular location">
    <subcellularLocation>
        <location evidence="1">Cell membrane</location>
        <topology evidence="1">Multi-pass membrane protein</topology>
    </subcellularLocation>
</comment>
<proteinExistence type="inferred from homology"/>
<organism evidence="9 10">
    <name type="scientific">Lentilactobacillus diolivorans</name>
    <dbReference type="NCBI Taxonomy" id="179838"/>
    <lineage>
        <taxon>Bacteria</taxon>
        <taxon>Bacillati</taxon>
        <taxon>Bacillota</taxon>
        <taxon>Bacilli</taxon>
        <taxon>Lactobacillales</taxon>
        <taxon>Lactobacillaceae</taxon>
        <taxon>Lentilactobacillus</taxon>
    </lineage>
</organism>
<protein>
    <submittedName>
        <fullName evidence="9">Competence protein ComG</fullName>
    </submittedName>
</protein>
<dbReference type="InterPro" id="IPR003004">
    <property type="entry name" value="GspF/PilC"/>
</dbReference>
<dbReference type="PANTHER" id="PTHR30012:SF0">
    <property type="entry name" value="TYPE II SECRETION SYSTEM PROTEIN F-RELATED"/>
    <property type="match status" value="1"/>
</dbReference>
<evidence type="ECO:0000313" key="10">
    <source>
        <dbReference type="Proteomes" id="UP000321409"/>
    </source>
</evidence>
<keyword evidence="5 7" id="KW-1133">Transmembrane helix</keyword>
<keyword evidence="3" id="KW-1003">Cell membrane</keyword>
<feature type="domain" description="Type II secretion system protein GspF" evidence="8">
    <location>
        <begin position="34"/>
        <end position="152"/>
    </location>
</feature>
<dbReference type="InterPro" id="IPR018076">
    <property type="entry name" value="T2SS_GspF_dom"/>
</dbReference>
<dbReference type="Pfam" id="PF00482">
    <property type="entry name" value="T2SSF"/>
    <property type="match status" value="2"/>
</dbReference>
<evidence type="ECO:0000259" key="8">
    <source>
        <dbReference type="Pfam" id="PF00482"/>
    </source>
</evidence>
<evidence type="ECO:0000256" key="3">
    <source>
        <dbReference type="ARBA" id="ARBA00022475"/>
    </source>
</evidence>
<dbReference type="Proteomes" id="UP000321409">
    <property type="component" value="Unassembled WGS sequence"/>
</dbReference>
<gene>
    <name evidence="9" type="ORF">LDI01_01970</name>
</gene>
<feature type="transmembrane region" description="Helical" evidence="7">
    <location>
        <begin position="34"/>
        <end position="56"/>
    </location>
</feature>
<comment type="caution">
    <text evidence="9">The sequence shown here is derived from an EMBL/GenBank/DDBJ whole genome shotgun (WGS) entry which is preliminary data.</text>
</comment>
<accession>A0ABQ0XAA9</accession>
<sequence>MNLKKRSTEKWLPNKWPKSSNLVKKWSIDQQAEFFALLANLLTIGFSLTAALDFIVQTNKRMRPQVNLIVTRLKSGNGFSESVRSLINIGAYHQLLISEKHGRLKDVLKELAKFDRLKIKQIKKIKSMMVYPLFLCLILFVLMIMIRLFVFPQIQELMPNIHQSTSLTRNFRLIKYFLIGIVLLTGISFVYWFTQSPIRKVQLLIKLPLIGKLFQNYVAYYLASNLATLLKSGLSVREISITLAEFDKGSLIYSLGAKLDAALTNGQSLTDVVDETQFVPDEIIKFLNSGDPITEMANAMTAYSSLMFEEMMLTTNKIIGFIQPSMFIVIGITIVGTYFQLLTPIYNGVKGMY</sequence>
<dbReference type="EMBL" id="BKAB01000001">
    <property type="protein sequence ID" value="GEP22604.1"/>
    <property type="molecule type" value="Genomic_DNA"/>
</dbReference>